<dbReference type="GO" id="GO:0005829">
    <property type="term" value="C:cytosol"/>
    <property type="evidence" value="ECO:0007669"/>
    <property type="project" value="TreeGrafter"/>
</dbReference>
<dbReference type="SUPFAM" id="SSF53167">
    <property type="entry name" value="Purine and uridine phosphorylases"/>
    <property type="match status" value="1"/>
</dbReference>
<dbReference type="Proteomes" id="UP000823615">
    <property type="component" value="Unassembled WGS sequence"/>
</dbReference>
<protein>
    <recommendedName>
        <fullName evidence="3">Uridine phosphorylase</fullName>
        <ecNumber evidence="2">2.4.2.3</ecNumber>
    </recommendedName>
</protein>
<name>A0A9D9E0A8_9SPIO</name>
<feature type="domain" description="Nucleoside phosphorylase" evidence="7">
    <location>
        <begin position="17"/>
        <end position="228"/>
    </location>
</feature>
<evidence type="ECO:0000256" key="3">
    <source>
        <dbReference type="ARBA" id="ARBA00021980"/>
    </source>
</evidence>
<dbReference type="PROSITE" id="PS01232">
    <property type="entry name" value="PNP_UDP_1"/>
    <property type="match status" value="1"/>
</dbReference>
<dbReference type="CDD" id="cd17767">
    <property type="entry name" value="UP_EcUdp-like"/>
    <property type="match status" value="1"/>
</dbReference>
<evidence type="ECO:0000256" key="6">
    <source>
        <dbReference type="ARBA" id="ARBA00048447"/>
    </source>
</evidence>
<sequence length="248" mass="26534">MKRMMHINLAAGDTAPLVLLPGSPERAVKIASHFDDCEEKAYHREFRTFTGTLCGKPISVCSTGIGGPSMAIAVEELVQVGSSSFLRVGTCLSVSEDVGRGDLVLAQGAVRMEGVAEQYLPPEFPAVSDPLLLMKAEEALQGKVHIGNCITRSSYYTPFDGFSRPSGKRLKERWDEYVGGGAIVSDTDTAILYIVASSLGVRASSLLVATNPCNAKLPDIEDDPEDCEDILIAAALESAKRILDGKEN</sequence>
<accession>A0A9D9E0A8</accession>
<dbReference type="InterPro" id="IPR000845">
    <property type="entry name" value="Nucleoside_phosphorylase_d"/>
</dbReference>
<evidence type="ECO:0000313" key="8">
    <source>
        <dbReference type="EMBL" id="MBO8435826.1"/>
    </source>
</evidence>
<gene>
    <name evidence="8" type="ORF">IAA97_02450</name>
</gene>
<proteinExistence type="inferred from homology"/>
<evidence type="ECO:0000256" key="2">
    <source>
        <dbReference type="ARBA" id="ARBA00011888"/>
    </source>
</evidence>
<dbReference type="Pfam" id="PF01048">
    <property type="entry name" value="PNP_UDP_1"/>
    <property type="match status" value="1"/>
</dbReference>
<dbReference type="GO" id="GO:0004850">
    <property type="term" value="F:uridine phosphorylase activity"/>
    <property type="evidence" value="ECO:0007669"/>
    <property type="project" value="UniProtKB-EC"/>
</dbReference>
<dbReference type="EC" id="2.4.2.3" evidence="2"/>
<dbReference type="Gene3D" id="3.40.50.1580">
    <property type="entry name" value="Nucleoside phosphorylase domain"/>
    <property type="match status" value="1"/>
</dbReference>
<dbReference type="InterPro" id="IPR018016">
    <property type="entry name" value="Nucleoside_phosphorylase_CS"/>
</dbReference>
<dbReference type="InterPro" id="IPR035994">
    <property type="entry name" value="Nucleoside_phosphorylase_sf"/>
</dbReference>
<comment type="caution">
    <text evidence="8">The sequence shown here is derived from an EMBL/GenBank/DDBJ whole genome shotgun (WGS) entry which is preliminary data.</text>
</comment>
<evidence type="ECO:0000256" key="5">
    <source>
        <dbReference type="ARBA" id="ARBA00022679"/>
    </source>
</evidence>
<dbReference type="PANTHER" id="PTHR43691">
    <property type="entry name" value="URIDINE PHOSPHORYLASE"/>
    <property type="match status" value="1"/>
</dbReference>
<evidence type="ECO:0000259" key="7">
    <source>
        <dbReference type="Pfam" id="PF01048"/>
    </source>
</evidence>
<evidence type="ECO:0000313" key="9">
    <source>
        <dbReference type="Proteomes" id="UP000823615"/>
    </source>
</evidence>
<dbReference type="PANTHER" id="PTHR43691:SF11">
    <property type="entry name" value="FI09636P-RELATED"/>
    <property type="match status" value="1"/>
</dbReference>
<reference evidence="8" key="1">
    <citation type="submission" date="2020-10" db="EMBL/GenBank/DDBJ databases">
        <authorList>
            <person name="Gilroy R."/>
        </authorList>
    </citation>
    <scope>NUCLEOTIDE SEQUENCE</scope>
    <source>
        <strain evidence="8">7293</strain>
    </source>
</reference>
<dbReference type="AlphaFoldDB" id="A0A9D9E0A8"/>
<comment type="catalytic activity">
    <reaction evidence="6">
        <text>uridine + phosphate = alpha-D-ribose 1-phosphate + uracil</text>
        <dbReference type="Rhea" id="RHEA:24388"/>
        <dbReference type="ChEBI" id="CHEBI:16704"/>
        <dbReference type="ChEBI" id="CHEBI:17568"/>
        <dbReference type="ChEBI" id="CHEBI:43474"/>
        <dbReference type="ChEBI" id="CHEBI:57720"/>
        <dbReference type="EC" id="2.4.2.3"/>
    </reaction>
</comment>
<keyword evidence="5" id="KW-0808">Transferase</keyword>
<dbReference type="EMBL" id="JADIMT010000034">
    <property type="protein sequence ID" value="MBO8435826.1"/>
    <property type="molecule type" value="Genomic_DNA"/>
</dbReference>
<reference evidence="8" key="2">
    <citation type="journal article" date="2021" name="PeerJ">
        <title>Extensive microbial diversity within the chicken gut microbiome revealed by metagenomics and culture.</title>
        <authorList>
            <person name="Gilroy R."/>
            <person name="Ravi A."/>
            <person name="Getino M."/>
            <person name="Pursley I."/>
            <person name="Horton D.L."/>
            <person name="Alikhan N.F."/>
            <person name="Baker D."/>
            <person name="Gharbi K."/>
            <person name="Hall N."/>
            <person name="Watson M."/>
            <person name="Adriaenssens E.M."/>
            <person name="Foster-Nyarko E."/>
            <person name="Jarju S."/>
            <person name="Secka A."/>
            <person name="Antonio M."/>
            <person name="Oren A."/>
            <person name="Chaudhuri R.R."/>
            <person name="La Ragione R."/>
            <person name="Hildebrand F."/>
            <person name="Pallen M.J."/>
        </authorList>
    </citation>
    <scope>NUCLEOTIDE SEQUENCE</scope>
    <source>
        <strain evidence="8">7293</strain>
    </source>
</reference>
<evidence type="ECO:0000256" key="4">
    <source>
        <dbReference type="ARBA" id="ARBA00022676"/>
    </source>
</evidence>
<comment type="similarity">
    <text evidence="1">Belongs to the PNP/UDP phosphorylase family.</text>
</comment>
<evidence type="ECO:0000256" key="1">
    <source>
        <dbReference type="ARBA" id="ARBA00010456"/>
    </source>
</evidence>
<keyword evidence="4" id="KW-0328">Glycosyltransferase</keyword>
<dbReference type="GO" id="GO:0009164">
    <property type="term" value="P:nucleoside catabolic process"/>
    <property type="evidence" value="ECO:0007669"/>
    <property type="project" value="UniProtKB-ARBA"/>
</dbReference>
<organism evidence="8 9">
    <name type="scientific">Candidatus Ornithospirochaeta stercoripullorum</name>
    <dbReference type="NCBI Taxonomy" id="2840899"/>
    <lineage>
        <taxon>Bacteria</taxon>
        <taxon>Pseudomonadati</taxon>
        <taxon>Spirochaetota</taxon>
        <taxon>Spirochaetia</taxon>
        <taxon>Spirochaetales</taxon>
        <taxon>Spirochaetaceae</taxon>
        <taxon>Spirochaetaceae incertae sedis</taxon>
        <taxon>Candidatus Ornithospirochaeta</taxon>
    </lineage>
</organism>